<keyword evidence="2" id="KW-0677">Repeat</keyword>
<dbReference type="InterPro" id="IPR001258">
    <property type="entry name" value="NHL_repeat"/>
</dbReference>
<dbReference type="PROSITE" id="PS51125">
    <property type="entry name" value="NHL"/>
    <property type="match status" value="2"/>
</dbReference>
<dbReference type="Gene3D" id="2.120.10.30">
    <property type="entry name" value="TolB, C-terminal domain"/>
    <property type="match status" value="3"/>
</dbReference>
<dbReference type="Proteomes" id="UP000317421">
    <property type="component" value="Unassembled WGS sequence"/>
</dbReference>
<accession>A0A5C6AJJ1</accession>
<keyword evidence="5" id="KW-0808">Transferase</keyword>
<gene>
    <name evidence="5" type="primary">pknD_1</name>
    <name evidence="5" type="ORF">Pla108_03550</name>
</gene>
<dbReference type="GO" id="GO:0005576">
    <property type="term" value="C:extracellular region"/>
    <property type="evidence" value="ECO:0007669"/>
    <property type="project" value="TreeGrafter"/>
</dbReference>
<evidence type="ECO:0000256" key="2">
    <source>
        <dbReference type="ARBA" id="ARBA00022737"/>
    </source>
</evidence>
<organism evidence="5 6">
    <name type="scientific">Botrimarina colliarenosi</name>
    <dbReference type="NCBI Taxonomy" id="2528001"/>
    <lineage>
        <taxon>Bacteria</taxon>
        <taxon>Pseudomonadati</taxon>
        <taxon>Planctomycetota</taxon>
        <taxon>Planctomycetia</taxon>
        <taxon>Pirellulales</taxon>
        <taxon>Lacipirellulaceae</taxon>
        <taxon>Botrimarina</taxon>
    </lineage>
</organism>
<name>A0A5C6AJJ1_9BACT</name>
<dbReference type="SUPFAM" id="SSF63829">
    <property type="entry name" value="Calcium-dependent phosphotriesterase"/>
    <property type="match status" value="1"/>
</dbReference>
<sequence>MTDPASDAVHGRHLRGPVSGPIGRRAWLVGVGAAFAAGCLRDAPPVSEGASLARLDKVWGVHGIAGERMHKPRAMAIGPDDRLYLVDFTARILVYDTDGEFLQSWQTPDSKSGRPTGLTFDPVANELLVADTHYYRVLAYTPDGVLKEDRTVGGVNGKAPGEFGFVTDAVRDSAGCLYVSEYGDNDRVQKFSPQGEFLTQWGSHGTDELQFKRPQNLLVDPQDRVWVCDACNHRLKAFSPDGELLFSWGVEGSGPGELYYPYDMVMDPAGDLYVVEYGNHRVQKFTQAGESLGVWGEQGSGPGQLWSPWALVLDSLGRLHVLDTQNHRVQRVIV</sequence>
<feature type="repeat" description="NHL" evidence="4">
    <location>
        <begin position="245"/>
        <end position="288"/>
    </location>
</feature>
<dbReference type="AlphaFoldDB" id="A0A5C6AJJ1"/>
<keyword evidence="6" id="KW-1185">Reference proteome</keyword>
<evidence type="ECO:0000256" key="1">
    <source>
        <dbReference type="ARBA" id="ARBA00022729"/>
    </source>
</evidence>
<protein>
    <submittedName>
        <fullName evidence="5">Serine/threonine-protein kinase PknD</fullName>
        <ecNumber evidence="5">2.7.11.1</ecNumber>
    </submittedName>
</protein>
<reference evidence="5 6" key="1">
    <citation type="submission" date="2019-02" db="EMBL/GenBank/DDBJ databases">
        <title>Deep-cultivation of Planctomycetes and their phenomic and genomic characterization uncovers novel biology.</title>
        <authorList>
            <person name="Wiegand S."/>
            <person name="Jogler M."/>
            <person name="Boedeker C."/>
            <person name="Pinto D."/>
            <person name="Vollmers J."/>
            <person name="Rivas-Marin E."/>
            <person name="Kohn T."/>
            <person name="Peeters S.H."/>
            <person name="Heuer A."/>
            <person name="Rast P."/>
            <person name="Oberbeckmann S."/>
            <person name="Bunk B."/>
            <person name="Jeske O."/>
            <person name="Meyerdierks A."/>
            <person name="Storesund J.E."/>
            <person name="Kallscheuer N."/>
            <person name="Luecker S."/>
            <person name="Lage O.M."/>
            <person name="Pohl T."/>
            <person name="Merkel B.J."/>
            <person name="Hornburger P."/>
            <person name="Mueller R.-W."/>
            <person name="Bruemmer F."/>
            <person name="Labrenz M."/>
            <person name="Spormann A.M."/>
            <person name="Op Den Camp H."/>
            <person name="Overmann J."/>
            <person name="Amann R."/>
            <person name="Jetten M.S.M."/>
            <person name="Mascher T."/>
            <person name="Medema M.H."/>
            <person name="Devos D.P."/>
            <person name="Kaster A.-K."/>
            <person name="Ovreas L."/>
            <person name="Rohde M."/>
            <person name="Galperin M.Y."/>
            <person name="Jogler C."/>
        </authorList>
    </citation>
    <scope>NUCLEOTIDE SEQUENCE [LARGE SCALE GENOMIC DNA]</scope>
    <source>
        <strain evidence="5 6">Pla108</strain>
    </source>
</reference>
<evidence type="ECO:0000313" key="5">
    <source>
        <dbReference type="EMBL" id="TWT99418.1"/>
    </source>
</evidence>
<dbReference type="EMBL" id="SJPR01000001">
    <property type="protein sequence ID" value="TWT99418.1"/>
    <property type="molecule type" value="Genomic_DNA"/>
</dbReference>
<evidence type="ECO:0000256" key="3">
    <source>
        <dbReference type="ARBA" id="ARBA00023180"/>
    </source>
</evidence>
<feature type="repeat" description="NHL" evidence="4">
    <location>
        <begin position="198"/>
        <end position="241"/>
    </location>
</feature>
<dbReference type="PANTHER" id="PTHR10680:SF28">
    <property type="entry name" value="SMP-30_GLUCONOLACTONASE_LRE-LIKE REGION DOMAIN-CONTAINING PROTEIN"/>
    <property type="match status" value="1"/>
</dbReference>
<dbReference type="InterPro" id="IPR011042">
    <property type="entry name" value="6-blade_b-propeller_TolB-like"/>
</dbReference>
<dbReference type="EC" id="2.7.11.1" evidence="5"/>
<dbReference type="PANTHER" id="PTHR10680">
    <property type="entry name" value="PEPTIDYL-GLYCINE ALPHA-AMIDATING MONOOXYGENASE"/>
    <property type="match status" value="1"/>
</dbReference>
<evidence type="ECO:0000256" key="4">
    <source>
        <dbReference type="PROSITE-ProRule" id="PRU00504"/>
    </source>
</evidence>
<keyword evidence="1" id="KW-0732">Signal</keyword>
<keyword evidence="5" id="KW-0418">Kinase</keyword>
<dbReference type="OrthoDB" id="9799230at2"/>
<proteinExistence type="predicted"/>
<evidence type="ECO:0000313" key="6">
    <source>
        <dbReference type="Proteomes" id="UP000317421"/>
    </source>
</evidence>
<dbReference type="GO" id="GO:0004674">
    <property type="term" value="F:protein serine/threonine kinase activity"/>
    <property type="evidence" value="ECO:0007669"/>
    <property type="project" value="UniProtKB-EC"/>
</dbReference>
<dbReference type="Pfam" id="PF01436">
    <property type="entry name" value="NHL"/>
    <property type="match status" value="2"/>
</dbReference>
<comment type="caution">
    <text evidence="5">The sequence shown here is derived from an EMBL/GenBank/DDBJ whole genome shotgun (WGS) entry which is preliminary data.</text>
</comment>
<keyword evidence="3" id="KW-0325">Glycoprotein</keyword>